<accession>A0A643EYT5</accession>
<proteinExistence type="predicted"/>
<dbReference type="RefSeq" id="WP_128093753.1">
    <property type="nucleotide sequence ID" value="NZ_JBHEEN010000005.1"/>
</dbReference>
<feature type="chain" id="PRO_5024986274" evidence="1">
    <location>
        <begin position="23"/>
        <end position="88"/>
    </location>
</feature>
<evidence type="ECO:0000313" key="2">
    <source>
        <dbReference type="EMBL" id="KAB0571079.1"/>
    </source>
</evidence>
<organism evidence="2">
    <name type="scientific">Brucella pituitosa</name>
    <dbReference type="NCBI Taxonomy" id="571256"/>
    <lineage>
        <taxon>Bacteria</taxon>
        <taxon>Pseudomonadati</taxon>
        <taxon>Pseudomonadota</taxon>
        <taxon>Alphaproteobacteria</taxon>
        <taxon>Hyphomicrobiales</taxon>
        <taxon>Brucellaceae</taxon>
        <taxon>Brucella/Ochrobactrum group</taxon>
        <taxon>Brucella</taxon>
    </lineage>
</organism>
<keyword evidence="1" id="KW-0732">Signal</keyword>
<evidence type="ECO:0000256" key="1">
    <source>
        <dbReference type="SAM" id="SignalP"/>
    </source>
</evidence>
<comment type="caution">
    <text evidence="2">The sequence shown here is derived from an EMBL/GenBank/DDBJ whole genome shotgun (WGS) entry which is preliminary data.</text>
</comment>
<reference evidence="2" key="1">
    <citation type="submission" date="2019-09" db="EMBL/GenBank/DDBJ databases">
        <title>Draft genome sequences of 48 bacterial type strains from the CCUG.</title>
        <authorList>
            <person name="Tunovic T."/>
            <person name="Pineiro-Iglesias B."/>
            <person name="Unosson C."/>
            <person name="Inganas E."/>
            <person name="Ohlen M."/>
            <person name="Cardew S."/>
            <person name="Jensie-Markopoulos S."/>
            <person name="Salva-Serra F."/>
            <person name="Jaen-Luchoro D."/>
            <person name="Karlsson R."/>
            <person name="Svensson-Stadler L."/>
            <person name="Chun J."/>
            <person name="Moore E."/>
        </authorList>
    </citation>
    <scope>NUCLEOTIDE SEQUENCE</scope>
    <source>
        <strain evidence="2">CCUG 50899</strain>
    </source>
</reference>
<name>A0A643EYT5_9HYPH</name>
<feature type="signal peptide" evidence="1">
    <location>
        <begin position="1"/>
        <end position="22"/>
    </location>
</feature>
<dbReference type="EMBL" id="VZPE01000005">
    <property type="protein sequence ID" value="KAB0571079.1"/>
    <property type="molecule type" value="Genomic_DNA"/>
</dbReference>
<protein>
    <submittedName>
        <fullName evidence="2">Uncharacterized protein</fullName>
    </submittedName>
</protein>
<sequence length="88" mass="9477">MRGIIGAGILLVSTCWFYPSQAQTFGGYDCTEDCSGHKAGFDWAEQNGISSEDDCGGNSNSFEEGCKAYVEDSDRGSDEDDDGNEIDE</sequence>
<dbReference type="AlphaFoldDB" id="A0A643EYT5"/>
<gene>
    <name evidence="2" type="ORF">F7Q93_14035</name>
</gene>